<proteinExistence type="predicted"/>
<evidence type="ECO:0000313" key="1">
    <source>
        <dbReference type="EMBL" id="MDC1752227.1"/>
    </source>
</evidence>
<name>A0A8B2Z0U2_BACUN</name>
<dbReference type="EMBL" id="QSPV01000007">
    <property type="protein sequence ID" value="RGJ93437.1"/>
    <property type="molecule type" value="Genomic_DNA"/>
</dbReference>
<sequence>MYNKWNHTFAVEIETVEKDGKEFNKRTVIFKDNKTQESEVVFEDFDSDDLPTKNEKTPTLNNFIISVIQAIGVRKIREMIH</sequence>
<accession>A0A8B2Z0U2</accession>
<gene>
    <name evidence="2" type="ORF">DXD40_10100</name>
    <name evidence="1" type="ORF">POY80_07200</name>
</gene>
<evidence type="ECO:0000313" key="3">
    <source>
        <dbReference type="Proteomes" id="UP000260844"/>
    </source>
</evidence>
<dbReference type="AlphaFoldDB" id="A0A8B2Z0U2"/>
<evidence type="ECO:0000313" key="2">
    <source>
        <dbReference type="EMBL" id="RGJ93437.1"/>
    </source>
</evidence>
<dbReference type="Proteomes" id="UP000260844">
    <property type="component" value="Unassembled WGS sequence"/>
</dbReference>
<protein>
    <submittedName>
        <fullName evidence="2">Uncharacterized protein</fullName>
    </submittedName>
</protein>
<dbReference type="Proteomes" id="UP001218502">
    <property type="component" value="Unassembled WGS sequence"/>
</dbReference>
<reference evidence="2 3" key="1">
    <citation type="submission" date="2018-08" db="EMBL/GenBank/DDBJ databases">
        <title>A genome reference for cultivated species of the human gut microbiota.</title>
        <authorList>
            <person name="Zou Y."/>
            <person name="Xue W."/>
            <person name="Luo G."/>
        </authorList>
    </citation>
    <scope>NUCLEOTIDE SEQUENCE [LARGE SCALE GENOMIC DNA]</scope>
    <source>
        <strain evidence="2 3">TM04-30</strain>
    </source>
</reference>
<dbReference type="EMBL" id="JAQNQY010000006">
    <property type="protein sequence ID" value="MDC1752227.1"/>
    <property type="molecule type" value="Genomic_DNA"/>
</dbReference>
<comment type="caution">
    <text evidence="2">The sequence shown here is derived from an EMBL/GenBank/DDBJ whole genome shotgun (WGS) entry which is preliminary data.</text>
</comment>
<dbReference type="RefSeq" id="WP_117689078.1">
    <property type="nucleotide sequence ID" value="NZ_JAQNQY010000006.1"/>
</dbReference>
<organism evidence="2 3">
    <name type="scientific">Bacteroides uniformis</name>
    <dbReference type="NCBI Taxonomy" id="820"/>
    <lineage>
        <taxon>Bacteria</taxon>
        <taxon>Pseudomonadati</taxon>
        <taxon>Bacteroidota</taxon>
        <taxon>Bacteroidia</taxon>
        <taxon>Bacteroidales</taxon>
        <taxon>Bacteroidaceae</taxon>
        <taxon>Bacteroides</taxon>
    </lineage>
</organism>
<reference evidence="1" key="2">
    <citation type="submission" date="2022-10" db="EMBL/GenBank/DDBJ databases">
        <title>Human gut microbiome strain richness.</title>
        <authorList>
            <person name="Chen-Liaw A."/>
        </authorList>
    </citation>
    <scope>NUCLEOTIDE SEQUENCE</scope>
    <source>
        <strain evidence="1">A1_m1001262Bd0_191120</strain>
    </source>
</reference>